<keyword evidence="2" id="KW-0805">Transcription regulation</keyword>
<feature type="modified residue" description="4-aspartylphosphate" evidence="5">
    <location>
        <position position="52"/>
    </location>
</feature>
<reference evidence="8 9" key="1">
    <citation type="submission" date="2020-08" db="EMBL/GenBank/DDBJ databases">
        <title>Complete Genome Sequence of Effusibacillus dendaii Strain skT53, Isolated from Farmland soil.</title>
        <authorList>
            <person name="Konishi T."/>
            <person name="Kawasaki H."/>
        </authorList>
    </citation>
    <scope>NUCLEOTIDE SEQUENCE [LARGE SCALE GENOMIC DNA]</scope>
    <source>
        <strain evidence="9">skT53</strain>
    </source>
</reference>
<evidence type="ECO:0000256" key="5">
    <source>
        <dbReference type="PROSITE-ProRule" id="PRU00169"/>
    </source>
</evidence>
<dbReference type="Proteomes" id="UP000593802">
    <property type="component" value="Chromosome"/>
</dbReference>
<dbReference type="SUPFAM" id="SSF52172">
    <property type="entry name" value="CheY-like"/>
    <property type="match status" value="1"/>
</dbReference>
<dbReference type="GO" id="GO:0000160">
    <property type="term" value="P:phosphorelay signal transduction system"/>
    <property type="evidence" value="ECO:0007669"/>
    <property type="project" value="InterPro"/>
</dbReference>
<accession>A0A7I8DJ04</accession>
<dbReference type="GO" id="GO:0010468">
    <property type="term" value="P:regulation of gene expression"/>
    <property type="evidence" value="ECO:0007669"/>
    <property type="project" value="UniProtKB-ARBA"/>
</dbReference>
<dbReference type="InterPro" id="IPR001789">
    <property type="entry name" value="Sig_transdc_resp-reg_receiver"/>
</dbReference>
<dbReference type="Gene3D" id="3.40.50.2300">
    <property type="match status" value="1"/>
</dbReference>
<dbReference type="RefSeq" id="WP_200758232.1">
    <property type="nucleotide sequence ID" value="NZ_AP023366.1"/>
</dbReference>
<evidence type="ECO:0000313" key="8">
    <source>
        <dbReference type="EMBL" id="BCJ87821.1"/>
    </source>
</evidence>
<dbReference type="InterPro" id="IPR039420">
    <property type="entry name" value="WalR-like"/>
</dbReference>
<dbReference type="KEGG" id="eff:skT53_28060"/>
<keyword evidence="4" id="KW-0804">Transcription</keyword>
<sequence length="148" mass="16227">MKTLIVDESSVSYANLSALLEKLGVEVLEKVATENEITRTIEQHHPELILMDTRCSYLNGIHTIRKIKELYPEINLVVITVFEDSQSVKNAFVSGVQDIITKPIESQRLVSSLQKLGLLSATNGSEASPEPESKGGEPPNLIAVEKAV</sequence>
<evidence type="ECO:0000256" key="1">
    <source>
        <dbReference type="ARBA" id="ARBA00022553"/>
    </source>
</evidence>
<name>A0A7I8DJ04_9BACL</name>
<dbReference type="PANTHER" id="PTHR43214">
    <property type="entry name" value="TWO-COMPONENT RESPONSE REGULATOR"/>
    <property type="match status" value="1"/>
</dbReference>
<keyword evidence="9" id="KW-1185">Reference proteome</keyword>
<feature type="region of interest" description="Disordered" evidence="6">
    <location>
        <begin position="122"/>
        <end position="141"/>
    </location>
</feature>
<dbReference type="SMART" id="SM00448">
    <property type="entry name" value="REC"/>
    <property type="match status" value="1"/>
</dbReference>
<proteinExistence type="predicted"/>
<evidence type="ECO:0000256" key="3">
    <source>
        <dbReference type="ARBA" id="ARBA00023125"/>
    </source>
</evidence>
<evidence type="ECO:0000313" key="9">
    <source>
        <dbReference type="Proteomes" id="UP000593802"/>
    </source>
</evidence>
<evidence type="ECO:0000256" key="6">
    <source>
        <dbReference type="SAM" id="MobiDB-lite"/>
    </source>
</evidence>
<keyword evidence="1 5" id="KW-0597">Phosphoprotein</keyword>
<dbReference type="AlphaFoldDB" id="A0A7I8DJ04"/>
<dbReference type="CDD" id="cd00156">
    <property type="entry name" value="REC"/>
    <property type="match status" value="1"/>
</dbReference>
<evidence type="ECO:0000259" key="7">
    <source>
        <dbReference type="PROSITE" id="PS50110"/>
    </source>
</evidence>
<organism evidence="8 9">
    <name type="scientific">Effusibacillus dendaii</name>
    <dbReference type="NCBI Taxonomy" id="2743772"/>
    <lineage>
        <taxon>Bacteria</taxon>
        <taxon>Bacillati</taxon>
        <taxon>Bacillota</taxon>
        <taxon>Bacilli</taxon>
        <taxon>Bacillales</taxon>
        <taxon>Alicyclobacillaceae</taxon>
        <taxon>Effusibacillus</taxon>
    </lineage>
</organism>
<dbReference type="EMBL" id="AP023366">
    <property type="protein sequence ID" value="BCJ87821.1"/>
    <property type="molecule type" value="Genomic_DNA"/>
</dbReference>
<evidence type="ECO:0000256" key="4">
    <source>
        <dbReference type="ARBA" id="ARBA00023163"/>
    </source>
</evidence>
<protein>
    <recommendedName>
        <fullName evidence="7">Response regulatory domain-containing protein</fullName>
    </recommendedName>
</protein>
<dbReference type="InterPro" id="IPR011006">
    <property type="entry name" value="CheY-like_superfamily"/>
</dbReference>
<dbReference type="PANTHER" id="PTHR43214:SF43">
    <property type="entry name" value="TWO-COMPONENT RESPONSE REGULATOR"/>
    <property type="match status" value="1"/>
</dbReference>
<keyword evidence="3" id="KW-0238">DNA-binding</keyword>
<dbReference type="Pfam" id="PF00072">
    <property type="entry name" value="Response_reg"/>
    <property type="match status" value="1"/>
</dbReference>
<gene>
    <name evidence="8" type="ORF">skT53_28060</name>
</gene>
<dbReference type="GO" id="GO:0003677">
    <property type="term" value="F:DNA binding"/>
    <property type="evidence" value="ECO:0007669"/>
    <property type="project" value="UniProtKB-KW"/>
</dbReference>
<evidence type="ECO:0000256" key="2">
    <source>
        <dbReference type="ARBA" id="ARBA00023015"/>
    </source>
</evidence>
<feature type="domain" description="Response regulatory" evidence="7">
    <location>
        <begin position="2"/>
        <end position="117"/>
    </location>
</feature>
<dbReference type="PROSITE" id="PS50110">
    <property type="entry name" value="RESPONSE_REGULATORY"/>
    <property type="match status" value="1"/>
</dbReference>